<accession>A0A3A9JXU7</accession>
<dbReference type="AlphaFoldDB" id="A0A3A9JXU7"/>
<dbReference type="RefSeq" id="WP_120689098.1">
    <property type="nucleotide sequence ID" value="NZ_KZ614146.1"/>
</dbReference>
<dbReference type="Proteomes" id="UP000281498">
    <property type="component" value="Unassembled WGS sequence"/>
</dbReference>
<evidence type="ECO:0000313" key="1">
    <source>
        <dbReference type="EMBL" id="RKL65029.1"/>
    </source>
</evidence>
<name>A0A3A9JXU7_9BACI</name>
<evidence type="ECO:0000313" key="2">
    <source>
        <dbReference type="Proteomes" id="UP000281498"/>
    </source>
</evidence>
<proteinExistence type="predicted"/>
<organism evidence="1 2">
    <name type="scientific">Salipaludibacillus neizhouensis</name>
    <dbReference type="NCBI Taxonomy" id="885475"/>
    <lineage>
        <taxon>Bacteria</taxon>
        <taxon>Bacillati</taxon>
        <taxon>Bacillota</taxon>
        <taxon>Bacilli</taxon>
        <taxon>Bacillales</taxon>
        <taxon>Bacillaceae</taxon>
    </lineage>
</organism>
<gene>
    <name evidence="1" type="ORF">CR203_22800</name>
</gene>
<sequence length="83" mass="9896">MRMEICPTRVGMTIKELYQEAVIEDFKSLIYLIEWLVYEKKAITMDRDARNIEYFTEKYRGRLNPELAAYKAKVEGRGEQEVI</sequence>
<keyword evidence="2" id="KW-1185">Reference proteome</keyword>
<dbReference type="OrthoDB" id="2927054at2"/>
<dbReference type="EMBL" id="PDOE01000024">
    <property type="protein sequence ID" value="RKL65029.1"/>
    <property type="molecule type" value="Genomic_DNA"/>
</dbReference>
<comment type="caution">
    <text evidence="1">The sequence shown here is derived from an EMBL/GenBank/DDBJ whole genome shotgun (WGS) entry which is preliminary data.</text>
</comment>
<protein>
    <submittedName>
        <fullName evidence="1">Uncharacterized protein</fullName>
    </submittedName>
</protein>
<reference evidence="1 2" key="1">
    <citation type="submission" date="2017-10" db="EMBL/GenBank/DDBJ databases">
        <title>Bacillus sp. nov., a halophilic bacterium isolated from a Keqin Lake.</title>
        <authorList>
            <person name="Wang H."/>
        </authorList>
    </citation>
    <scope>NUCLEOTIDE SEQUENCE [LARGE SCALE GENOMIC DNA]</scope>
    <source>
        <strain evidence="1 2">KCTC 13187</strain>
    </source>
</reference>